<dbReference type="CDD" id="cd22332">
    <property type="entry name" value="HsdR_N"/>
    <property type="match status" value="1"/>
</dbReference>
<evidence type="ECO:0000256" key="11">
    <source>
        <dbReference type="RuleBase" id="RU364115"/>
    </source>
</evidence>
<dbReference type="EMBL" id="QUSK01000046">
    <property type="protein sequence ID" value="RGD72749.1"/>
    <property type="molecule type" value="Genomic_DNA"/>
</dbReference>
<evidence type="ECO:0000256" key="3">
    <source>
        <dbReference type="ARBA" id="ARBA00011296"/>
    </source>
</evidence>
<dbReference type="Pfam" id="PF04313">
    <property type="entry name" value="HSDR_N"/>
    <property type="match status" value="1"/>
</dbReference>
<feature type="domain" description="Helicase ATP-binding" evidence="13">
    <location>
        <begin position="272"/>
        <end position="421"/>
    </location>
</feature>
<evidence type="ECO:0000256" key="5">
    <source>
        <dbReference type="ARBA" id="ARBA00022741"/>
    </source>
</evidence>
<dbReference type="GO" id="GO:0003677">
    <property type="term" value="F:DNA binding"/>
    <property type="evidence" value="ECO:0007669"/>
    <property type="project" value="UniProtKB-KW"/>
</dbReference>
<evidence type="ECO:0000313" key="14">
    <source>
        <dbReference type="EMBL" id="RGD72749.1"/>
    </source>
</evidence>
<dbReference type="GO" id="GO:0009307">
    <property type="term" value="P:DNA restriction-modification system"/>
    <property type="evidence" value="ECO:0007669"/>
    <property type="project" value="UniProtKB-KW"/>
</dbReference>
<dbReference type="PANTHER" id="PTHR30195">
    <property type="entry name" value="TYPE I SITE-SPECIFIC DEOXYRIBONUCLEASE PROTEIN SUBUNIT M AND R"/>
    <property type="match status" value="1"/>
</dbReference>
<keyword evidence="4" id="KW-0540">Nuclease</keyword>
<keyword evidence="9 11" id="KW-0067">ATP-binding</keyword>
<comment type="similarity">
    <text evidence="2 11">Belongs to the HsdR family.</text>
</comment>
<dbReference type="Pfam" id="PF12008">
    <property type="entry name" value="EcoR124_C"/>
    <property type="match status" value="1"/>
</dbReference>
<comment type="caution">
    <text evidence="14">The sequence shown here is derived from an EMBL/GenBank/DDBJ whole genome shotgun (WGS) entry which is preliminary data.</text>
</comment>
<sequence length="968" mass="113612">MPRAQSEYEVEDIFIDKLTTMGYDYVQLNNYDDVIKNFRIQLCKLNEKALKEAKGEAKLSDAEFDKVMLRLDGHTVYESAKILREQWVLELDNGKSVYLEFLTEDSTRNIFQVAHQITMDKAHMKDVIYKNRYDVTLLINGLPLVQVELKRPGVEINEAVNQINRYRRFSFKGLFRYIQIFVVSNSTQTKYFANVNERDMNGEEQNILKSLVFYWTDSVNKRINRLMEFTSDFLTKFNITEMLTKFMIIKKTEPTLIVLRPYQIYSVKRSIDRIMLSNMNGFNFACTGSGKTISSYMLATTLRDDRRIDKVFFLIDRKDLDDQTVDEYNSFDPGCVDATDSTKELVKMLEDSSKKMIITTIQKMANALRNKRYTDIMDTYKTKKCIFIIDECHRSQFGKMHAEIKKHFQNANYIGFTGTPIFKENKGATGRTTADVFYSGDKVDACIHKYMIKEAIADGNVLRFSVEYMRSISAKQIQKEGLDPTKIDDPEYCKQHHIDIDELYHDPQRIAFVADDILKNLDRHTHPEGKDVYTAIFATDKIKTLMEYYHYMKNHNPDDKKIAAIFTFTANEDLDEGQDKYSRQYLEECMKDYNEMFGTSFDIETFDGYRKDIAKRLKQKDLPQVDLLLVVDMFLTGFDSKATNTLILDKNLVWHNLVQAYSRTNRVSKVTKQFGQIITYRNIKKAQDDALKLFSGDGNPNEYLLESYEYYLSEYRKQCEDLRQITPTPDDAGELVDENQQRDYVFAFRKIAHTLAVLKTFSKFDWDDIDAILDEQNYADYKGWYLTFYDEMKKSEKTGKESILADIDFNIELVRTDKINVVYILNLLKDINRNNKEEMEKSIDLVLREIERSDNEKMRYKQDIMKNFITTRFFDLDPDEDIEAAFEQYEREMLESSIKNFAEDHGISVELVSDLLNKYFTDENSISREMIRNQIKSLNLGLLKTTKIINDLQIFIEEMFDKFTAEGN</sequence>
<dbReference type="InterPro" id="IPR014001">
    <property type="entry name" value="Helicase_ATP-bd"/>
</dbReference>
<dbReference type="InterPro" id="IPR027417">
    <property type="entry name" value="P-loop_NTPase"/>
</dbReference>
<dbReference type="InterPro" id="IPR022625">
    <property type="entry name" value="TypeI_RM_Rsu_C"/>
</dbReference>
<dbReference type="Gene3D" id="3.90.1570.50">
    <property type="match status" value="1"/>
</dbReference>
<keyword evidence="12" id="KW-0175">Coiled coil</keyword>
<evidence type="ECO:0000256" key="1">
    <source>
        <dbReference type="ARBA" id="ARBA00000851"/>
    </source>
</evidence>
<dbReference type="PROSITE" id="PS51192">
    <property type="entry name" value="HELICASE_ATP_BIND_1"/>
    <property type="match status" value="1"/>
</dbReference>
<evidence type="ECO:0000259" key="13">
    <source>
        <dbReference type="PROSITE" id="PS51192"/>
    </source>
</evidence>
<dbReference type="SUPFAM" id="SSF52540">
    <property type="entry name" value="P-loop containing nucleoside triphosphate hydrolases"/>
    <property type="match status" value="1"/>
</dbReference>
<dbReference type="PANTHER" id="PTHR30195:SF16">
    <property type="entry name" value="TYPE I RESTRICTION ENZYME ENDONUCLEASE SUBUNIT"/>
    <property type="match status" value="1"/>
</dbReference>
<dbReference type="Gene3D" id="1.20.58.910">
    <property type="match status" value="1"/>
</dbReference>
<dbReference type="NCBIfam" id="TIGR00348">
    <property type="entry name" value="hsdR"/>
    <property type="match status" value="1"/>
</dbReference>
<keyword evidence="10 11" id="KW-0238">DNA-binding</keyword>
<evidence type="ECO:0000256" key="7">
    <source>
        <dbReference type="ARBA" id="ARBA00022759"/>
    </source>
</evidence>
<name>A0A3E3DUV5_9FIRM</name>
<keyword evidence="6 11" id="KW-0680">Restriction system</keyword>
<organism evidence="14 15">
    <name type="scientific">Faecalicoccus pleomorphus</name>
    <dbReference type="NCBI Taxonomy" id="1323"/>
    <lineage>
        <taxon>Bacteria</taxon>
        <taxon>Bacillati</taxon>
        <taxon>Bacillota</taxon>
        <taxon>Erysipelotrichia</taxon>
        <taxon>Erysipelotrichales</taxon>
        <taxon>Erysipelotrichaceae</taxon>
        <taxon>Faecalicoccus</taxon>
    </lineage>
</organism>
<reference evidence="14 15" key="1">
    <citation type="submission" date="2018-08" db="EMBL/GenBank/DDBJ databases">
        <title>A genome reference for cultivated species of the human gut microbiota.</title>
        <authorList>
            <person name="Zou Y."/>
            <person name="Xue W."/>
            <person name="Luo G."/>
        </authorList>
    </citation>
    <scope>NUCLEOTIDE SEQUENCE [LARGE SCALE GENOMIC DNA]</scope>
    <source>
        <strain evidence="14 15">TF08-11</strain>
    </source>
</reference>
<dbReference type="GO" id="GO:0009035">
    <property type="term" value="F:type I site-specific deoxyribonuclease activity"/>
    <property type="evidence" value="ECO:0007669"/>
    <property type="project" value="UniProtKB-EC"/>
</dbReference>
<proteinExistence type="inferred from homology"/>
<dbReference type="InterPro" id="IPR055180">
    <property type="entry name" value="HsdR_RecA-like_helicase_dom_2"/>
</dbReference>
<evidence type="ECO:0000256" key="6">
    <source>
        <dbReference type="ARBA" id="ARBA00022747"/>
    </source>
</evidence>
<evidence type="ECO:0000256" key="9">
    <source>
        <dbReference type="ARBA" id="ARBA00022840"/>
    </source>
</evidence>
<gene>
    <name evidence="14" type="ORF">DXC78_12545</name>
</gene>
<comment type="function">
    <text evidence="11">Subunit R is required for both nuclease and ATPase activities, but not for modification.</text>
</comment>
<dbReference type="AlphaFoldDB" id="A0A3E3DUV5"/>
<dbReference type="InterPro" id="IPR004473">
    <property type="entry name" value="Restrct_endonuc_typeI_HsdR"/>
</dbReference>
<comment type="subunit">
    <text evidence="3 11">The type I restriction/modification system is composed of three polypeptides R, M and S.</text>
</comment>
<dbReference type="Pfam" id="PF22679">
    <property type="entry name" value="T1R_D3-like"/>
    <property type="match status" value="1"/>
</dbReference>
<dbReference type="GO" id="GO:0005524">
    <property type="term" value="F:ATP binding"/>
    <property type="evidence" value="ECO:0007669"/>
    <property type="project" value="UniProtKB-KW"/>
</dbReference>
<comment type="catalytic activity">
    <reaction evidence="1 11">
        <text>Endonucleolytic cleavage of DNA to give random double-stranded fragments with terminal 5'-phosphates, ATP is simultaneously hydrolyzed.</text>
        <dbReference type="EC" id="3.1.21.3"/>
    </reaction>
</comment>
<dbReference type="InterPro" id="IPR007409">
    <property type="entry name" value="Restrct_endonuc_type1_HsdR_N"/>
</dbReference>
<protein>
    <recommendedName>
        <fullName evidence="11">Type I restriction enzyme endonuclease subunit</fullName>
        <shortName evidence="11">R protein</shortName>
        <ecNumber evidence="11">3.1.21.3</ecNumber>
    </recommendedName>
    <alternativeName>
        <fullName evidence="11">Type-1 restriction enzyme R protein</fullName>
    </alternativeName>
</protein>
<dbReference type="Gene3D" id="3.40.50.300">
    <property type="entry name" value="P-loop containing nucleotide triphosphate hydrolases"/>
    <property type="match status" value="2"/>
</dbReference>
<accession>A0A3E3DUV5</accession>
<dbReference type="Proteomes" id="UP000260721">
    <property type="component" value="Unassembled WGS sequence"/>
</dbReference>
<dbReference type="SMART" id="SM00487">
    <property type="entry name" value="DEXDc"/>
    <property type="match status" value="1"/>
</dbReference>
<evidence type="ECO:0000256" key="10">
    <source>
        <dbReference type="ARBA" id="ARBA00023125"/>
    </source>
</evidence>
<evidence type="ECO:0000313" key="15">
    <source>
        <dbReference type="Proteomes" id="UP000260721"/>
    </source>
</evidence>
<evidence type="ECO:0000256" key="4">
    <source>
        <dbReference type="ARBA" id="ARBA00022722"/>
    </source>
</evidence>
<dbReference type="InterPro" id="IPR040980">
    <property type="entry name" value="SWI2_SNF2"/>
</dbReference>
<dbReference type="CDD" id="cd18800">
    <property type="entry name" value="SF2_C_EcoR124I-like"/>
    <property type="match status" value="1"/>
</dbReference>
<dbReference type="Pfam" id="PF18766">
    <property type="entry name" value="SWI2_SNF2"/>
    <property type="match status" value="1"/>
</dbReference>
<dbReference type="InterPro" id="IPR051268">
    <property type="entry name" value="Type-I_R_enzyme_R_subunit"/>
</dbReference>
<keyword evidence="8 11" id="KW-0378">Hydrolase</keyword>
<evidence type="ECO:0000256" key="12">
    <source>
        <dbReference type="SAM" id="Coils"/>
    </source>
</evidence>
<evidence type="ECO:0000256" key="2">
    <source>
        <dbReference type="ARBA" id="ARBA00008598"/>
    </source>
</evidence>
<keyword evidence="7 14" id="KW-0255">Endonuclease</keyword>
<dbReference type="RefSeq" id="WP_117447333.1">
    <property type="nucleotide sequence ID" value="NZ_QUSK01000046.1"/>
</dbReference>
<dbReference type="EC" id="3.1.21.3" evidence="11"/>
<evidence type="ECO:0000256" key="8">
    <source>
        <dbReference type="ARBA" id="ARBA00022801"/>
    </source>
</evidence>
<feature type="coiled-coil region" evidence="12">
    <location>
        <begin position="836"/>
        <end position="863"/>
    </location>
</feature>
<keyword evidence="5 11" id="KW-0547">Nucleotide-binding</keyword>